<dbReference type="KEGG" id="pfla:Pflav_004490"/>
<evidence type="ECO:0000313" key="7">
    <source>
        <dbReference type="Proteomes" id="UP000502508"/>
    </source>
</evidence>
<dbReference type="InterPro" id="IPR009057">
    <property type="entry name" value="Homeodomain-like_sf"/>
</dbReference>
<dbReference type="InterPro" id="IPR004111">
    <property type="entry name" value="Repressor_TetR_C"/>
</dbReference>
<dbReference type="PROSITE" id="PS50977">
    <property type="entry name" value="HTH_TETR_2"/>
    <property type="match status" value="1"/>
</dbReference>
<feature type="DNA-binding region" description="H-T-H motif" evidence="4">
    <location>
        <begin position="35"/>
        <end position="54"/>
    </location>
</feature>
<evidence type="ECO:0000313" key="6">
    <source>
        <dbReference type="EMBL" id="BCB74039.1"/>
    </source>
</evidence>
<dbReference type="SUPFAM" id="SSF48498">
    <property type="entry name" value="Tetracyclin repressor-like, C-terminal domain"/>
    <property type="match status" value="1"/>
</dbReference>
<gene>
    <name evidence="6" type="ORF">Pflav_004490</name>
</gene>
<dbReference type="Gene3D" id="1.10.357.10">
    <property type="entry name" value="Tetracycline Repressor, domain 2"/>
    <property type="match status" value="1"/>
</dbReference>
<evidence type="ECO:0000256" key="4">
    <source>
        <dbReference type="PROSITE-ProRule" id="PRU00335"/>
    </source>
</evidence>
<keyword evidence="2 4" id="KW-0238">DNA-binding</keyword>
<accession>A0A6F8XJR1</accession>
<dbReference type="GO" id="GO:0003677">
    <property type="term" value="F:DNA binding"/>
    <property type="evidence" value="ECO:0007669"/>
    <property type="project" value="UniProtKB-UniRule"/>
</dbReference>
<dbReference type="GO" id="GO:0045892">
    <property type="term" value="P:negative regulation of DNA-templated transcription"/>
    <property type="evidence" value="ECO:0007669"/>
    <property type="project" value="InterPro"/>
</dbReference>
<dbReference type="Pfam" id="PF02909">
    <property type="entry name" value="TetR_C_1"/>
    <property type="match status" value="1"/>
</dbReference>
<name>A0A6F8XJR1_9ACTN</name>
<feature type="domain" description="HTH tetR-type" evidence="5">
    <location>
        <begin position="12"/>
        <end position="72"/>
    </location>
</feature>
<keyword evidence="7" id="KW-1185">Reference proteome</keyword>
<sequence length="188" mass="20602">MYGHEMPRTREPLSTERVLRAALALADAGGTDALSMRRLGQDLGVEAMSLYKHVANKDAILDGIADLVVSEIALPEPGDGWKAAMRERGISAHEVLLRHPWACALLMSRPNVGPAMLRYANSTLGTLRGAGFSVRLADHAWNAMDSHIYGYTLQKLNFPFDPGQYAEAAGTYLPRLPDGAYPTSPRWR</sequence>
<dbReference type="SUPFAM" id="SSF46689">
    <property type="entry name" value="Homeodomain-like"/>
    <property type="match status" value="1"/>
</dbReference>
<dbReference type="EMBL" id="AP022870">
    <property type="protein sequence ID" value="BCB74039.1"/>
    <property type="molecule type" value="Genomic_DNA"/>
</dbReference>
<dbReference type="InterPro" id="IPR001647">
    <property type="entry name" value="HTH_TetR"/>
</dbReference>
<dbReference type="Gene3D" id="1.10.10.60">
    <property type="entry name" value="Homeodomain-like"/>
    <property type="match status" value="1"/>
</dbReference>
<reference evidence="6 7" key="2">
    <citation type="submission" date="2020-03" db="EMBL/GenBank/DDBJ databases">
        <authorList>
            <person name="Ichikawa N."/>
            <person name="Kimura A."/>
            <person name="Kitahashi Y."/>
            <person name="Uohara A."/>
        </authorList>
    </citation>
    <scope>NUCLEOTIDE SEQUENCE [LARGE SCALE GENOMIC DNA]</scope>
    <source>
        <strain evidence="6 7">NBRC 107702</strain>
    </source>
</reference>
<keyword evidence="3" id="KW-0804">Transcription</keyword>
<keyword evidence="1" id="KW-0805">Transcription regulation</keyword>
<evidence type="ECO:0000256" key="2">
    <source>
        <dbReference type="ARBA" id="ARBA00023125"/>
    </source>
</evidence>
<evidence type="ECO:0000256" key="1">
    <source>
        <dbReference type="ARBA" id="ARBA00023015"/>
    </source>
</evidence>
<evidence type="ECO:0000256" key="3">
    <source>
        <dbReference type="ARBA" id="ARBA00023163"/>
    </source>
</evidence>
<dbReference type="InterPro" id="IPR036271">
    <property type="entry name" value="Tet_transcr_reg_TetR-rel_C_sf"/>
</dbReference>
<dbReference type="Pfam" id="PF00440">
    <property type="entry name" value="TetR_N"/>
    <property type="match status" value="1"/>
</dbReference>
<dbReference type="Proteomes" id="UP000502508">
    <property type="component" value="Chromosome"/>
</dbReference>
<evidence type="ECO:0000259" key="5">
    <source>
        <dbReference type="PROSITE" id="PS50977"/>
    </source>
</evidence>
<dbReference type="AlphaFoldDB" id="A0A6F8XJR1"/>
<protein>
    <recommendedName>
        <fullName evidence="5">HTH tetR-type domain-containing protein</fullName>
    </recommendedName>
</protein>
<reference evidence="6 7" key="1">
    <citation type="submission" date="2020-03" db="EMBL/GenBank/DDBJ databases">
        <title>Whole genome shotgun sequence of Phytohabitans flavus NBRC 107702.</title>
        <authorList>
            <person name="Komaki H."/>
            <person name="Tamura T."/>
        </authorList>
    </citation>
    <scope>NUCLEOTIDE SEQUENCE [LARGE SCALE GENOMIC DNA]</scope>
    <source>
        <strain evidence="6 7">NBRC 107702</strain>
    </source>
</reference>
<organism evidence="6 7">
    <name type="scientific">Phytohabitans flavus</name>
    <dbReference type="NCBI Taxonomy" id="1076124"/>
    <lineage>
        <taxon>Bacteria</taxon>
        <taxon>Bacillati</taxon>
        <taxon>Actinomycetota</taxon>
        <taxon>Actinomycetes</taxon>
        <taxon>Micromonosporales</taxon>
        <taxon>Micromonosporaceae</taxon>
    </lineage>
</organism>
<proteinExistence type="predicted"/>